<evidence type="ECO:0000313" key="14">
    <source>
        <dbReference type="Proteomes" id="UP000002881"/>
    </source>
</evidence>
<feature type="binding site" evidence="9">
    <location>
        <position position="118"/>
    </location>
    <ligand>
        <name>NADPH</name>
        <dbReference type="ChEBI" id="CHEBI:57783"/>
    </ligand>
</feature>
<feature type="binding site" evidence="9">
    <location>
        <position position="197"/>
    </location>
    <ligand>
        <name>NADPH</name>
        <dbReference type="ChEBI" id="CHEBI:57783"/>
    </ligand>
</feature>
<accession>I2F534</accession>
<keyword evidence="7 9" id="KW-0414">Isoprene biosynthesis</keyword>
<feature type="binding site" evidence="9">
    <location>
        <position position="210"/>
    </location>
    <ligand>
        <name>1-deoxy-D-xylulose 5-phosphate</name>
        <dbReference type="ChEBI" id="CHEBI:57792"/>
    </ligand>
</feature>
<evidence type="ECO:0000256" key="2">
    <source>
        <dbReference type="ARBA" id="ARBA00006825"/>
    </source>
</evidence>
<dbReference type="Proteomes" id="UP000002881">
    <property type="component" value="Chromosome"/>
</dbReference>
<dbReference type="GO" id="GO:0051484">
    <property type="term" value="P:isopentenyl diphosphate biosynthetic process, methylerythritol 4-phosphate pathway involved in terpenoid biosynthetic process"/>
    <property type="evidence" value="ECO:0007669"/>
    <property type="project" value="TreeGrafter"/>
</dbReference>
<dbReference type="eggNOG" id="COG0743">
    <property type="taxonomic scope" value="Bacteria"/>
</dbReference>
<feature type="binding site" evidence="9">
    <location>
        <position position="204"/>
    </location>
    <ligand>
        <name>1-deoxy-D-xylulose 5-phosphate</name>
        <dbReference type="ChEBI" id="CHEBI:57792"/>
    </ligand>
</feature>
<evidence type="ECO:0000256" key="9">
    <source>
        <dbReference type="HAMAP-Rule" id="MF_00183"/>
    </source>
</evidence>
<keyword evidence="5 9" id="KW-0560">Oxidoreductase</keyword>
<feature type="binding site" evidence="9">
    <location>
        <position position="36"/>
    </location>
    <ligand>
        <name>NADPH</name>
        <dbReference type="ChEBI" id="CHEBI:57783"/>
    </ligand>
</feature>
<comment type="caution">
    <text evidence="9">Lacks conserved residue(s) required for the propagation of feature annotation.</text>
</comment>
<feature type="binding site" evidence="9">
    <location>
        <position position="120"/>
    </location>
    <ligand>
        <name>NADPH</name>
        <dbReference type="ChEBI" id="CHEBI:57783"/>
    </ligand>
</feature>
<evidence type="ECO:0000256" key="7">
    <source>
        <dbReference type="ARBA" id="ARBA00023229"/>
    </source>
</evidence>
<keyword evidence="6 9" id="KW-0464">Manganese</keyword>
<keyword evidence="3 9" id="KW-0479">Metal-binding</keyword>
<dbReference type="Gene3D" id="3.40.50.720">
    <property type="entry name" value="NAD(P)-binding Rossmann-like Domain"/>
    <property type="match status" value="1"/>
</dbReference>
<keyword evidence="14" id="KW-1185">Reference proteome</keyword>
<dbReference type="AlphaFoldDB" id="I2F534"/>
<keyword evidence="4 9" id="KW-0521">NADP</keyword>
<gene>
    <name evidence="9" type="primary">dxr</name>
    <name evidence="13" type="ORF">Theba_1349</name>
</gene>
<proteinExistence type="inferred from homology"/>
<dbReference type="InterPro" id="IPR036291">
    <property type="entry name" value="NAD(P)-bd_dom_sf"/>
</dbReference>
<dbReference type="NCBIfam" id="TIGR00243">
    <property type="entry name" value="Dxr"/>
    <property type="match status" value="1"/>
</dbReference>
<dbReference type="Pfam" id="PF08436">
    <property type="entry name" value="DXP_redisom_C"/>
    <property type="match status" value="1"/>
</dbReference>
<dbReference type="GO" id="GO:0030604">
    <property type="term" value="F:1-deoxy-D-xylulose-5-phosphate reductoisomerase activity"/>
    <property type="evidence" value="ECO:0007669"/>
    <property type="project" value="UniProtKB-UniRule"/>
</dbReference>
<dbReference type="PANTHER" id="PTHR30525">
    <property type="entry name" value="1-DEOXY-D-XYLULOSE 5-PHOSPHATE REDUCTOISOMERASE"/>
    <property type="match status" value="1"/>
</dbReference>
<dbReference type="GeneID" id="87107152"/>
<dbReference type="Gene3D" id="1.10.1740.10">
    <property type="match status" value="1"/>
</dbReference>
<dbReference type="PANTHER" id="PTHR30525:SF0">
    <property type="entry name" value="1-DEOXY-D-XYLULOSE 5-PHOSPHATE REDUCTOISOMERASE, CHLOROPLASTIC"/>
    <property type="match status" value="1"/>
</dbReference>
<dbReference type="InterPro" id="IPR013512">
    <property type="entry name" value="DXP_reductoisomerase_N"/>
</dbReference>
<feature type="domain" description="1-deoxy-D-xylulose 5-phosphate reductoisomerase C-terminal" evidence="11">
    <location>
        <begin position="140"/>
        <end position="221"/>
    </location>
</feature>
<comment type="catalytic activity">
    <reaction evidence="8">
        <text>2-C-methyl-D-erythritol 4-phosphate + NADP(+) = 1-deoxy-D-xylulose 5-phosphate + NADPH + H(+)</text>
        <dbReference type="Rhea" id="RHEA:13717"/>
        <dbReference type="ChEBI" id="CHEBI:15378"/>
        <dbReference type="ChEBI" id="CHEBI:57783"/>
        <dbReference type="ChEBI" id="CHEBI:57792"/>
        <dbReference type="ChEBI" id="CHEBI:58262"/>
        <dbReference type="ChEBI" id="CHEBI:58349"/>
        <dbReference type="EC" id="1.1.1.267"/>
    </reaction>
    <physiologicalReaction direction="right-to-left" evidence="8">
        <dbReference type="Rhea" id="RHEA:13719"/>
    </physiologicalReaction>
</comment>
<feature type="binding site" evidence="9">
    <location>
        <position position="146"/>
    </location>
    <ligand>
        <name>1-deoxy-D-xylulose 5-phosphate</name>
        <dbReference type="ChEBI" id="CHEBI:57792"/>
    </ligand>
</feature>
<evidence type="ECO:0000256" key="6">
    <source>
        <dbReference type="ARBA" id="ARBA00023211"/>
    </source>
</evidence>
<feature type="binding site" evidence="9">
    <location>
        <position position="144"/>
    </location>
    <ligand>
        <name>Mn(2+)</name>
        <dbReference type="ChEBI" id="CHEBI:29035"/>
    </ligand>
</feature>
<feature type="binding site" evidence="9">
    <location>
        <position position="213"/>
    </location>
    <ligand>
        <name>Mn(2+)</name>
        <dbReference type="ChEBI" id="CHEBI:29035"/>
    </ligand>
</feature>
<feature type="binding site" evidence="9">
    <location>
        <position position="13"/>
    </location>
    <ligand>
        <name>NADPH</name>
        <dbReference type="ChEBI" id="CHEBI:57783"/>
    </ligand>
</feature>
<evidence type="ECO:0000256" key="4">
    <source>
        <dbReference type="ARBA" id="ARBA00022857"/>
    </source>
</evidence>
<sequence precursor="true">MKKRLAILGSTGSIGSQTLQIANRIENIEIVAISCGHNLSLFSKQLSEFHPPFAASLKKSDSLTDSFPATLFFHGEEGIERMLEESKPDYVLLAVSGAAGLRFSLKAIEVCHRLCLANKESIVCGGDLLLKECARKGVELIPVDSEHSGLFQLLDGSRRPKRIIITASGGALRDWPLERIQDATIRDVLRHPVWSMGNRITIDSASMVNKGLEVIEAKYLFEFETNEIDTYICRNSFIHAGILYSDGVLKLHTGIPDMRIPIAYSLTYPERIQTIPEQSIVDVPMILEELPKERFPALTLAREICGVVSKQIAYNAADEVAVEAFMNGRMPFGGIYNIIEKTVERTADQNPVDYSQIIETDSVARKLAQEEVDRCY</sequence>
<comment type="cofactor">
    <cofactor evidence="9">
        <name>Mg(2+)</name>
        <dbReference type="ChEBI" id="CHEBI:18420"/>
    </cofactor>
    <cofactor evidence="9">
        <name>Mn(2+)</name>
        <dbReference type="ChEBI" id="CHEBI:29035"/>
    </cofactor>
</comment>
<feature type="binding site" evidence="9">
    <location>
        <position position="168"/>
    </location>
    <ligand>
        <name>1-deoxy-D-xylulose 5-phosphate</name>
        <dbReference type="ChEBI" id="CHEBI:57792"/>
    </ligand>
</feature>
<evidence type="ECO:0000256" key="5">
    <source>
        <dbReference type="ARBA" id="ARBA00023002"/>
    </source>
</evidence>
<dbReference type="HAMAP" id="MF_00183">
    <property type="entry name" value="DXP_reductoisom"/>
    <property type="match status" value="1"/>
</dbReference>
<dbReference type="HOGENOM" id="CLU_035714_0_0_0"/>
<evidence type="ECO:0000313" key="13">
    <source>
        <dbReference type="EMBL" id="AFK07037.1"/>
    </source>
</evidence>
<keyword evidence="9" id="KW-0460">Magnesium</keyword>
<evidence type="ECO:0000256" key="8">
    <source>
        <dbReference type="ARBA" id="ARBA00048543"/>
    </source>
</evidence>
<keyword evidence="13" id="KW-0413">Isomerase</keyword>
<dbReference type="SUPFAM" id="SSF69055">
    <property type="entry name" value="1-deoxy-D-xylulose-5-phosphate reductoisomerase, C-terminal domain"/>
    <property type="match status" value="1"/>
</dbReference>
<dbReference type="InterPro" id="IPR036169">
    <property type="entry name" value="DXPR_C_sf"/>
</dbReference>
<feature type="domain" description="DXP reductoisomerase C-terminal" evidence="12">
    <location>
        <begin position="254"/>
        <end position="366"/>
    </location>
</feature>
<reference evidence="13 14" key="1">
    <citation type="journal article" date="2012" name="Genome Biol. Evol.">
        <title>Genome Sequence of the Mesophilic Thermotogales Bacterium Mesotoga prima MesG1.Ag.4.2 Reveals the Largest Thermotogales Genome To Date.</title>
        <authorList>
            <person name="Zhaxybayeva O."/>
            <person name="Swithers K.S."/>
            <person name="Foght J."/>
            <person name="Green A.G."/>
            <person name="Bruce D."/>
            <person name="Detter C."/>
            <person name="Han S."/>
            <person name="Teshima H."/>
            <person name="Han J."/>
            <person name="Woyke T."/>
            <person name="Pitluck S."/>
            <person name="Nolan M."/>
            <person name="Ivanova N."/>
            <person name="Pati A."/>
            <person name="Land M.L."/>
            <person name="Dlutek M."/>
            <person name="Doolittle W.F."/>
            <person name="Noll K.M."/>
            <person name="Nesbo C.L."/>
        </authorList>
    </citation>
    <scope>NUCLEOTIDE SEQUENCE [LARGE SCALE GENOMIC DNA]</scope>
    <source>
        <strain evidence="14">mesG1.Ag.4.2</strain>
    </source>
</reference>
<feature type="binding site" evidence="9">
    <location>
        <position position="119"/>
    </location>
    <ligand>
        <name>1-deoxy-D-xylulose 5-phosphate</name>
        <dbReference type="ChEBI" id="CHEBI:57792"/>
    </ligand>
</feature>
<feature type="binding site" evidence="9">
    <location>
        <position position="191"/>
    </location>
    <ligand>
        <name>1-deoxy-D-xylulose 5-phosphate</name>
        <dbReference type="ChEBI" id="CHEBI:57792"/>
    </ligand>
</feature>
<dbReference type="PIRSF" id="PIRSF006205">
    <property type="entry name" value="Dxp_reductismrs"/>
    <property type="match status" value="1"/>
</dbReference>
<dbReference type="STRING" id="660470.Theba_1349"/>
<comment type="function">
    <text evidence="9">Catalyzes the NADPH-dependent rearrangement and reduction of 1-deoxy-D-xylulose-5-phosphate (DXP) to 2-C-methyl-D-erythritol 4-phosphate (MEP).</text>
</comment>
<dbReference type="EMBL" id="CP003532">
    <property type="protein sequence ID" value="AFK07037.1"/>
    <property type="molecule type" value="Genomic_DNA"/>
</dbReference>
<feature type="binding site" evidence="9">
    <location>
        <position position="146"/>
    </location>
    <ligand>
        <name>Mn(2+)</name>
        <dbReference type="ChEBI" id="CHEBI:29035"/>
    </ligand>
</feature>
<dbReference type="GO" id="GO:0030145">
    <property type="term" value="F:manganese ion binding"/>
    <property type="evidence" value="ECO:0007669"/>
    <property type="project" value="TreeGrafter"/>
</dbReference>
<feature type="binding site" evidence="9">
    <location>
        <position position="213"/>
    </location>
    <ligand>
        <name>1-deoxy-D-xylulose 5-phosphate</name>
        <dbReference type="ChEBI" id="CHEBI:57792"/>
    </ligand>
</feature>
<dbReference type="RefSeq" id="WP_006486768.1">
    <property type="nucleotide sequence ID" value="NC_017934.1"/>
</dbReference>
<feature type="binding site" evidence="9">
    <location>
        <position position="11"/>
    </location>
    <ligand>
        <name>NADPH</name>
        <dbReference type="ChEBI" id="CHEBI:57783"/>
    </ligand>
</feature>
<dbReference type="SUPFAM" id="SSF55347">
    <property type="entry name" value="Glyceraldehyde-3-phosphate dehydrogenase-like, C-terminal domain"/>
    <property type="match status" value="1"/>
</dbReference>
<dbReference type="SUPFAM" id="SSF51735">
    <property type="entry name" value="NAD(P)-binding Rossmann-fold domains"/>
    <property type="match status" value="1"/>
</dbReference>
<protein>
    <recommendedName>
        <fullName evidence="9">1-deoxy-D-xylulose 5-phosphate reductoisomerase</fullName>
        <shortName evidence="9">DXP reductoisomerase</shortName>
        <ecNumber evidence="9">1.1.1.267</ecNumber>
    </recommendedName>
    <alternativeName>
        <fullName evidence="9">1-deoxyxylulose-5-phosphate reductoisomerase</fullName>
    </alternativeName>
    <alternativeName>
        <fullName evidence="9">2-C-methyl-D-erythritol 4-phosphate synthase</fullName>
    </alternativeName>
</protein>
<dbReference type="GO" id="GO:0070402">
    <property type="term" value="F:NADPH binding"/>
    <property type="evidence" value="ECO:0007669"/>
    <property type="project" value="InterPro"/>
</dbReference>
<evidence type="ECO:0000256" key="3">
    <source>
        <dbReference type="ARBA" id="ARBA00022723"/>
    </source>
</evidence>
<comment type="pathway">
    <text evidence="1 9">Isoprenoid biosynthesis; isopentenyl diphosphate biosynthesis via DXP pathway; isopentenyl diphosphate from 1-deoxy-D-xylulose 5-phosphate: step 1/6.</text>
</comment>
<evidence type="ECO:0000259" key="10">
    <source>
        <dbReference type="Pfam" id="PF02670"/>
    </source>
</evidence>
<feature type="domain" description="1-deoxy-D-xylulose 5-phosphate reductoisomerase N-terminal" evidence="10">
    <location>
        <begin position="5"/>
        <end position="126"/>
    </location>
</feature>
<feature type="binding site" evidence="9">
    <location>
        <position position="38"/>
    </location>
    <ligand>
        <name>NADPH</name>
        <dbReference type="ChEBI" id="CHEBI:57783"/>
    </ligand>
</feature>
<evidence type="ECO:0000259" key="11">
    <source>
        <dbReference type="Pfam" id="PF08436"/>
    </source>
</evidence>
<dbReference type="InterPro" id="IPR013644">
    <property type="entry name" value="DXP_reductoisomerase_C"/>
</dbReference>
<feature type="binding site" evidence="9">
    <location>
        <position position="12"/>
    </location>
    <ligand>
        <name>NADPH</name>
        <dbReference type="ChEBI" id="CHEBI:57783"/>
    </ligand>
</feature>
<feature type="binding site" evidence="9">
    <location>
        <position position="145"/>
    </location>
    <ligand>
        <name>1-deoxy-D-xylulose 5-phosphate</name>
        <dbReference type="ChEBI" id="CHEBI:57792"/>
    </ligand>
</feature>
<evidence type="ECO:0000259" key="12">
    <source>
        <dbReference type="Pfam" id="PF13288"/>
    </source>
</evidence>
<comment type="similarity">
    <text evidence="2 9">Belongs to the DXR family.</text>
</comment>
<feature type="binding site" evidence="9">
    <location>
        <position position="209"/>
    </location>
    <ligand>
        <name>1-deoxy-D-xylulose 5-phosphate</name>
        <dbReference type="ChEBI" id="CHEBI:57792"/>
    </ligand>
</feature>
<dbReference type="InterPro" id="IPR026877">
    <property type="entry name" value="DXPR_C"/>
</dbReference>
<organism evidence="13 14">
    <name type="scientific">Mesotoga prima MesG1.Ag.4.2</name>
    <dbReference type="NCBI Taxonomy" id="660470"/>
    <lineage>
        <taxon>Bacteria</taxon>
        <taxon>Thermotogati</taxon>
        <taxon>Thermotogota</taxon>
        <taxon>Thermotogae</taxon>
        <taxon>Kosmotogales</taxon>
        <taxon>Kosmotogaceae</taxon>
        <taxon>Mesotoga</taxon>
    </lineage>
</organism>
<evidence type="ECO:0000256" key="1">
    <source>
        <dbReference type="ARBA" id="ARBA00005094"/>
    </source>
</evidence>
<name>I2F534_9BACT</name>
<dbReference type="EC" id="1.1.1.267" evidence="9"/>
<feature type="binding site" evidence="9">
    <location>
        <position position="14"/>
    </location>
    <ligand>
        <name>NADPH</name>
        <dbReference type="ChEBI" id="CHEBI:57783"/>
    </ligand>
</feature>
<dbReference type="KEGG" id="mpg:Theba_1349"/>
<dbReference type="UniPathway" id="UPA00056">
    <property type="reaction ID" value="UER00092"/>
</dbReference>
<dbReference type="GO" id="GO:0016853">
    <property type="term" value="F:isomerase activity"/>
    <property type="evidence" value="ECO:0007669"/>
    <property type="project" value="UniProtKB-KW"/>
</dbReference>
<dbReference type="Pfam" id="PF13288">
    <property type="entry name" value="DXPR_C"/>
    <property type="match status" value="1"/>
</dbReference>
<dbReference type="Pfam" id="PF02670">
    <property type="entry name" value="DXP_reductoisom"/>
    <property type="match status" value="1"/>
</dbReference>
<dbReference type="InterPro" id="IPR003821">
    <property type="entry name" value="DXP_reductoisomerase"/>
</dbReference>